<evidence type="ECO:0000313" key="5">
    <source>
        <dbReference type="Proteomes" id="UP000586918"/>
    </source>
</evidence>
<evidence type="ECO:0000259" key="3">
    <source>
        <dbReference type="PROSITE" id="PS51762"/>
    </source>
</evidence>
<feature type="compositionally biased region" description="Low complexity" evidence="2">
    <location>
        <begin position="40"/>
        <end position="50"/>
    </location>
</feature>
<feature type="compositionally biased region" description="Acidic residues" evidence="2">
    <location>
        <begin position="158"/>
        <end position="169"/>
    </location>
</feature>
<dbReference type="GO" id="GO:0005975">
    <property type="term" value="P:carbohydrate metabolic process"/>
    <property type="evidence" value="ECO:0007669"/>
    <property type="project" value="InterPro"/>
</dbReference>
<sequence length="464" mass="46875">MTIDELEQLIRRYFSTGVAVVVIAIGPGTQAPDPGGRPGGTTVVRVEPAPVGGGSGEAGAGPATASGPRAAPADAGHRGATASDGESGTAGGGSRSGVSSSDPGSSRSDATRDGSSLDSDVGAAGRDLDEPEPEPGSEPEPGAGSVDDGSGPTRDPEEAAPEVESEDGPADSVPGSLGEGGSGPSTRAGEAMMDGPSAGSGDMDRSIGNESAGAGAPVAGATTGARAGGAAGGTAGTTAAERYGWGTPNRADEFDGGTEQWSSYDGPGYAGRGTRSPGAVSVENGVLTITGDSAGTTGGLAWGRGQKYGRWEGRVRVPAGDPSYNALLLLWPDAQDFPVGGEIDFMEVVDPARQKTGVVVHYGEDNSQVHGEVEIDATRWHNWAVEWTPESITAYVDGEEWYRTTDTSVLPPGPMHLCIQLDWFPRGGTPAESRMEVDWVRQYPWDGTGGTSAQDPDAGPRPGG</sequence>
<dbReference type="InterPro" id="IPR013320">
    <property type="entry name" value="ConA-like_dom_sf"/>
</dbReference>
<accession>A0A848DKR0</accession>
<dbReference type="GO" id="GO:0004553">
    <property type="term" value="F:hydrolase activity, hydrolyzing O-glycosyl compounds"/>
    <property type="evidence" value="ECO:0007669"/>
    <property type="project" value="InterPro"/>
</dbReference>
<dbReference type="CDD" id="cd00413">
    <property type="entry name" value="Glyco_hydrolase_16"/>
    <property type="match status" value="1"/>
</dbReference>
<organism evidence="4 5">
    <name type="scientific">Pseudonocardia bannensis</name>
    <dbReference type="NCBI Taxonomy" id="630973"/>
    <lineage>
        <taxon>Bacteria</taxon>
        <taxon>Bacillati</taxon>
        <taxon>Actinomycetota</taxon>
        <taxon>Actinomycetes</taxon>
        <taxon>Pseudonocardiales</taxon>
        <taxon>Pseudonocardiaceae</taxon>
        <taxon>Pseudonocardia</taxon>
    </lineage>
</organism>
<evidence type="ECO:0000256" key="2">
    <source>
        <dbReference type="SAM" id="MobiDB-lite"/>
    </source>
</evidence>
<dbReference type="RefSeq" id="WP_169414009.1">
    <property type="nucleotide sequence ID" value="NZ_JAAXKZ010000064.1"/>
</dbReference>
<dbReference type="PANTHER" id="PTHR10963">
    <property type="entry name" value="GLYCOSYL HYDROLASE-RELATED"/>
    <property type="match status" value="1"/>
</dbReference>
<dbReference type="EMBL" id="JAAXKZ010000064">
    <property type="protein sequence ID" value="NMH93307.1"/>
    <property type="molecule type" value="Genomic_DNA"/>
</dbReference>
<comment type="similarity">
    <text evidence="1">Belongs to the glycosyl hydrolase 16 family.</text>
</comment>
<comment type="caution">
    <text evidence="4">The sequence shown here is derived from an EMBL/GenBank/DDBJ whole genome shotgun (WGS) entry which is preliminary data.</text>
</comment>
<feature type="domain" description="GH16" evidence="3">
    <location>
        <begin position="243"/>
        <end position="448"/>
    </location>
</feature>
<protein>
    <submittedName>
        <fullName evidence="4">Glycoside hydrolase family 16 protein</fullName>
    </submittedName>
</protein>
<keyword evidence="4" id="KW-0378">Hydrolase</keyword>
<dbReference type="PROSITE" id="PS51762">
    <property type="entry name" value="GH16_2"/>
    <property type="match status" value="1"/>
</dbReference>
<feature type="region of interest" description="Disordered" evidence="2">
    <location>
        <begin position="442"/>
        <end position="464"/>
    </location>
</feature>
<dbReference type="Pfam" id="PF00722">
    <property type="entry name" value="Glyco_hydro_16"/>
    <property type="match status" value="1"/>
</dbReference>
<evidence type="ECO:0000256" key="1">
    <source>
        <dbReference type="ARBA" id="ARBA00006865"/>
    </source>
</evidence>
<evidence type="ECO:0000313" key="4">
    <source>
        <dbReference type="EMBL" id="NMH93307.1"/>
    </source>
</evidence>
<reference evidence="4 5" key="1">
    <citation type="submission" date="2020-04" db="EMBL/GenBank/DDBJ databases">
        <authorList>
            <person name="Klaysubun C."/>
            <person name="Duangmal K."/>
            <person name="Lipun K."/>
        </authorList>
    </citation>
    <scope>NUCLEOTIDE SEQUENCE [LARGE SCALE GENOMIC DNA]</scope>
    <source>
        <strain evidence="4 5">DSM 45300</strain>
    </source>
</reference>
<keyword evidence="5" id="KW-1185">Reference proteome</keyword>
<dbReference type="InterPro" id="IPR050546">
    <property type="entry name" value="Glycosyl_Hydrlase_16"/>
</dbReference>
<dbReference type="AlphaFoldDB" id="A0A848DKR0"/>
<dbReference type="Proteomes" id="UP000586918">
    <property type="component" value="Unassembled WGS sequence"/>
</dbReference>
<dbReference type="InterPro" id="IPR000757">
    <property type="entry name" value="Beta-glucanase-like"/>
</dbReference>
<dbReference type="Gene3D" id="2.60.120.200">
    <property type="match status" value="1"/>
</dbReference>
<feature type="region of interest" description="Disordered" evidence="2">
    <location>
        <begin position="27"/>
        <end position="220"/>
    </location>
</feature>
<gene>
    <name evidence="4" type="ORF">HF519_17355</name>
</gene>
<feature type="region of interest" description="Disordered" evidence="2">
    <location>
        <begin position="241"/>
        <end position="277"/>
    </location>
</feature>
<feature type="compositionally biased region" description="Low complexity" evidence="2">
    <location>
        <begin position="60"/>
        <end position="87"/>
    </location>
</feature>
<name>A0A848DKR0_9PSEU</name>
<proteinExistence type="inferred from homology"/>
<dbReference type="SUPFAM" id="SSF49899">
    <property type="entry name" value="Concanavalin A-like lectins/glucanases"/>
    <property type="match status" value="1"/>
</dbReference>
<dbReference type="PANTHER" id="PTHR10963:SF55">
    <property type="entry name" value="GLYCOSIDE HYDROLASE FAMILY 16 PROTEIN"/>
    <property type="match status" value="1"/>
</dbReference>
<feature type="compositionally biased region" description="Low complexity" evidence="2">
    <location>
        <begin position="96"/>
        <end position="108"/>
    </location>
</feature>